<gene>
    <name evidence="12" type="ORF">MAF45_01485</name>
</gene>
<organism evidence="12 13">
    <name type="scientific">Mesosutterella porci</name>
    <dbReference type="NCBI Taxonomy" id="2915351"/>
    <lineage>
        <taxon>Bacteria</taxon>
        <taxon>Pseudomonadati</taxon>
        <taxon>Pseudomonadota</taxon>
        <taxon>Betaproteobacteria</taxon>
        <taxon>Burkholderiales</taxon>
        <taxon>Sutterellaceae</taxon>
        <taxon>Mesosutterella</taxon>
    </lineage>
</organism>
<evidence type="ECO:0000256" key="10">
    <source>
        <dbReference type="RuleBase" id="RU362081"/>
    </source>
</evidence>
<dbReference type="InterPro" id="IPR036412">
    <property type="entry name" value="HAD-like_sf"/>
</dbReference>
<dbReference type="PRINTS" id="PR00119">
    <property type="entry name" value="CATATPASE"/>
</dbReference>
<dbReference type="PROSITE" id="PS01229">
    <property type="entry name" value="COF_2"/>
    <property type="match status" value="1"/>
</dbReference>
<evidence type="ECO:0000313" key="12">
    <source>
        <dbReference type="EMBL" id="MCG5030128.1"/>
    </source>
</evidence>
<keyword evidence="10" id="KW-1003">Cell membrane</keyword>
<dbReference type="InterPro" id="IPR051014">
    <property type="entry name" value="Cation_Transport_ATPase_IB"/>
</dbReference>
<dbReference type="InterPro" id="IPR059000">
    <property type="entry name" value="ATPase_P-type_domA"/>
</dbReference>
<evidence type="ECO:0000256" key="4">
    <source>
        <dbReference type="ARBA" id="ARBA00022723"/>
    </source>
</evidence>
<dbReference type="EMBL" id="JAKNCT010000001">
    <property type="protein sequence ID" value="MCG5030128.1"/>
    <property type="molecule type" value="Genomic_DNA"/>
</dbReference>
<dbReference type="PROSITE" id="PS00154">
    <property type="entry name" value="ATPASE_E1_E2"/>
    <property type="match status" value="1"/>
</dbReference>
<dbReference type="InterPro" id="IPR027256">
    <property type="entry name" value="P-typ_ATPase_IB"/>
</dbReference>
<dbReference type="SFLD" id="SFLDF00027">
    <property type="entry name" value="p-type_atpase"/>
    <property type="match status" value="1"/>
</dbReference>
<dbReference type="SUPFAM" id="SSF81653">
    <property type="entry name" value="Calcium ATPase, transduction domain A"/>
    <property type="match status" value="1"/>
</dbReference>
<sequence>MNLTVAHHIPGRIRWRSAFRFTDAFAVTLADRLQSVAGVEGVRVSPRSGSILVVYSSASALDAAASLLASIRTRPVAASRLPTASQTREQRRRAAASDYDWWPLERYVFVRPLLPFLWNAIHTVVHAVPFFIRGALSLVRGRLNVEVLDASAVGISLLMRDFRTAGLIVLLLGLGDMLERVTKKKSLDSLAGELSVRVDRVWVRGADGGLVQKPIQELAPGEAIVVRAGTAIPVDAAVVSGEAFVNQAALTGEPLPVRKAAGGAVFAGTVVEEGEIDIRPTGTQEDSRLNQIARFVDESERRKSGLEARMSHLADAIVPFNFLLAGLVFFFTRSLARTASVLLVDYSCALRLSTPLSVLTAMKEGVRANILIKGGRALEALAEADTVVFDKTGTLTNAAPKLTDVVPHGGWDRDDLLKVAACLEEHFPHPVSRSIVLAARDKGLDHAIEEHDAEVVYVAAHGIRSRVKGKEVVLGSRHFVEEDEGVDISAMDAEISRLAAQGKSILYMAQGGELIGIFGIEDPPKENARAVIGELRSMGIRRIVMLTGDDPRTATSIAARLGVDEFRAQMLPEGKARAVEELRAGGRRVIMVGDGINDTPGLSSADVGVSMRDSTDIAQQVADVVLASNNLEDLPRAIRLSRATLGRVRFNFAASVGLNTGFLAGGLMNMIPPAMNAVLHNGTTMAVCLNAIRGGYIDSGTEP</sequence>
<evidence type="ECO:0000256" key="7">
    <source>
        <dbReference type="ARBA" id="ARBA00023136"/>
    </source>
</evidence>
<comment type="caution">
    <text evidence="12">The sequence shown here is derived from an EMBL/GenBank/DDBJ whole genome shotgun (WGS) entry which is preliminary data.</text>
</comment>
<comment type="subcellular location">
    <subcellularLocation>
        <location evidence="10">Cell membrane</location>
    </subcellularLocation>
    <subcellularLocation>
        <location evidence="1">Membrane</location>
    </subcellularLocation>
</comment>
<dbReference type="InterPro" id="IPR008250">
    <property type="entry name" value="ATPase_P-typ_transduc_dom_A_sf"/>
</dbReference>
<evidence type="ECO:0000256" key="5">
    <source>
        <dbReference type="ARBA" id="ARBA00022967"/>
    </source>
</evidence>
<dbReference type="Gene3D" id="3.40.1110.10">
    <property type="entry name" value="Calcium-transporting ATPase, cytoplasmic domain N"/>
    <property type="match status" value="1"/>
</dbReference>
<dbReference type="InterPro" id="IPR023214">
    <property type="entry name" value="HAD_sf"/>
</dbReference>
<keyword evidence="10" id="KW-0067">ATP-binding</keyword>
<dbReference type="SFLD" id="SFLDG00002">
    <property type="entry name" value="C1.7:_P-type_atpase_like"/>
    <property type="match status" value="1"/>
</dbReference>
<evidence type="ECO:0000259" key="11">
    <source>
        <dbReference type="Pfam" id="PF00122"/>
    </source>
</evidence>
<evidence type="ECO:0000256" key="8">
    <source>
        <dbReference type="ARBA" id="ARBA00039097"/>
    </source>
</evidence>
<evidence type="ECO:0000256" key="3">
    <source>
        <dbReference type="ARBA" id="ARBA00022692"/>
    </source>
</evidence>
<name>A0ABS9MQ13_9BURK</name>
<accession>A0ABS9MQ13</accession>
<proteinExistence type="inferred from homology"/>
<dbReference type="SFLD" id="SFLDS00003">
    <property type="entry name" value="Haloacid_Dehalogenase"/>
    <property type="match status" value="1"/>
</dbReference>
<dbReference type="EC" id="7.2.2.12" evidence="8"/>
<dbReference type="NCBIfam" id="TIGR01494">
    <property type="entry name" value="ATPase_P-type"/>
    <property type="match status" value="1"/>
</dbReference>
<dbReference type="SUPFAM" id="SSF56784">
    <property type="entry name" value="HAD-like"/>
    <property type="match status" value="1"/>
</dbReference>
<comment type="catalytic activity">
    <reaction evidence="9">
        <text>Zn(2+)(in) + ATP + H2O = Zn(2+)(out) + ADP + phosphate + H(+)</text>
        <dbReference type="Rhea" id="RHEA:20621"/>
        <dbReference type="ChEBI" id="CHEBI:15377"/>
        <dbReference type="ChEBI" id="CHEBI:15378"/>
        <dbReference type="ChEBI" id="CHEBI:29105"/>
        <dbReference type="ChEBI" id="CHEBI:30616"/>
        <dbReference type="ChEBI" id="CHEBI:43474"/>
        <dbReference type="ChEBI" id="CHEBI:456216"/>
        <dbReference type="EC" id="7.2.2.12"/>
    </reaction>
</comment>
<dbReference type="RefSeq" id="WP_237977780.1">
    <property type="nucleotide sequence ID" value="NZ_JAKNCT010000001.1"/>
</dbReference>
<dbReference type="Gene3D" id="3.40.50.1000">
    <property type="entry name" value="HAD superfamily/HAD-like"/>
    <property type="match status" value="1"/>
</dbReference>
<dbReference type="InterPro" id="IPR001757">
    <property type="entry name" value="P_typ_ATPase"/>
</dbReference>
<keyword evidence="4 10" id="KW-0479">Metal-binding</keyword>
<dbReference type="Pfam" id="PF00702">
    <property type="entry name" value="Hydrolase"/>
    <property type="match status" value="1"/>
</dbReference>
<dbReference type="SUPFAM" id="SSF81665">
    <property type="entry name" value="Calcium ATPase, transmembrane domain M"/>
    <property type="match status" value="1"/>
</dbReference>
<dbReference type="NCBIfam" id="TIGR01525">
    <property type="entry name" value="ATPase-IB_hvy"/>
    <property type="match status" value="1"/>
</dbReference>
<evidence type="ECO:0000256" key="6">
    <source>
        <dbReference type="ARBA" id="ARBA00022989"/>
    </source>
</evidence>
<evidence type="ECO:0000256" key="2">
    <source>
        <dbReference type="ARBA" id="ARBA00006024"/>
    </source>
</evidence>
<keyword evidence="6" id="KW-1133">Transmembrane helix</keyword>
<dbReference type="InterPro" id="IPR023299">
    <property type="entry name" value="ATPase_P-typ_cyto_dom_N"/>
</dbReference>
<dbReference type="InterPro" id="IPR044492">
    <property type="entry name" value="P_typ_ATPase_HD_dom"/>
</dbReference>
<evidence type="ECO:0000256" key="1">
    <source>
        <dbReference type="ARBA" id="ARBA00004370"/>
    </source>
</evidence>
<comment type="similarity">
    <text evidence="2 10">Belongs to the cation transport ATPase (P-type) (TC 3.A.3) family. Type IB subfamily.</text>
</comment>
<reference evidence="12 13" key="1">
    <citation type="submission" date="2022-02" db="EMBL/GenBank/DDBJ databases">
        <title>Mesosutterella porci, a novel member of the family Sutterellaceae from pig feces.</title>
        <authorList>
            <person name="Wylensek D."/>
            <person name="Clavel T."/>
        </authorList>
    </citation>
    <scope>NUCLEOTIDE SEQUENCE [LARGE SCALE GENOMIC DNA]</scope>
    <source>
        <strain evidence="13">oilRF-744-wt-GAM-9</strain>
    </source>
</reference>
<dbReference type="InterPro" id="IPR023298">
    <property type="entry name" value="ATPase_P-typ_TM_dom_sf"/>
</dbReference>
<evidence type="ECO:0000256" key="9">
    <source>
        <dbReference type="ARBA" id="ARBA00047308"/>
    </source>
</evidence>
<protein>
    <recommendedName>
        <fullName evidence="8">P-type Zn(2+) transporter</fullName>
        <ecNumber evidence="8">7.2.2.12</ecNumber>
    </recommendedName>
</protein>
<keyword evidence="10" id="KW-0547">Nucleotide-binding</keyword>
<dbReference type="PANTHER" id="PTHR48085">
    <property type="entry name" value="CADMIUM/ZINC-TRANSPORTING ATPASE HMA2-RELATED"/>
    <property type="match status" value="1"/>
</dbReference>
<evidence type="ECO:0000313" key="13">
    <source>
        <dbReference type="Proteomes" id="UP001297600"/>
    </source>
</evidence>
<dbReference type="InterPro" id="IPR018303">
    <property type="entry name" value="ATPase_P-typ_P_site"/>
</dbReference>
<keyword evidence="5" id="KW-1278">Translocase</keyword>
<keyword evidence="3" id="KW-0812">Transmembrane</keyword>
<keyword evidence="7" id="KW-0472">Membrane</keyword>
<dbReference type="Proteomes" id="UP001297600">
    <property type="component" value="Unassembled WGS sequence"/>
</dbReference>
<dbReference type="Gene3D" id="2.70.150.10">
    <property type="entry name" value="Calcium-transporting ATPase, cytoplasmic transduction domain A"/>
    <property type="match status" value="1"/>
</dbReference>
<keyword evidence="13" id="KW-1185">Reference proteome</keyword>
<feature type="domain" description="P-type ATPase A" evidence="11">
    <location>
        <begin position="199"/>
        <end position="296"/>
    </location>
</feature>
<dbReference type="PANTHER" id="PTHR48085:SF5">
    <property type="entry name" value="CADMIUM_ZINC-TRANSPORTING ATPASE HMA4-RELATED"/>
    <property type="match status" value="1"/>
</dbReference>
<dbReference type="Pfam" id="PF00122">
    <property type="entry name" value="E1-E2_ATPase"/>
    <property type="match status" value="1"/>
</dbReference>